<evidence type="ECO:0000313" key="1">
    <source>
        <dbReference type="EMBL" id="CPR09755.1"/>
    </source>
</evidence>
<sequence>MITGAFLAEAASVVNNKLNVAGGVLSGYVVGPDRFAKFVLVVLTQAETDGPVQRVEVEIRPPTNDEPLQVEYQLPHAAAGGEIGFAFFDIEVCLPVDGRWVIVVTGGSGAISLPLEVSGEGSR</sequence>
<dbReference type="AlphaFoldDB" id="A0A0U0W6C7"/>
<reference evidence="1 2" key="1">
    <citation type="submission" date="2015-03" db="EMBL/GenBank/DDBJ databases">
        <authorList>
            <person name="Murphy D."/>
        </authorList>
    </citation>
    <scope>NUCLEOTIDE SEQUENCE [LARGE SCALE GENOMIC DNA]</scope>
    <source>
        <strain evidence="1 2">DSM 44277</strain>
    </source>
</reference>
<dbReference type="Proteomes" id="UP000198875">
    <property type="component" value="Unassembled WGS sequence"/>
</dbReference>
<dbReference type="RefSeq" id="WP_085178948.1">
    <property type="nucleotide sequence ID" value="NZ_CSTD01000001.1"/>
</dbReference>
<dbReference type="OrthoDB" id="4460609at2"/>
<protein>
    <submittedName>
        <fullName evidence="1">Uncharacterized protein</fullName>
    </submittedName>
</protein>
<name>A0A0U0W6C7_MYCBE</name>
<organism evidence="1 2">
    <name type="scientific">Mycobacterium bohemicum DSM 44277</name>
    <dbReference type="NCBI Taxonomy" id="1236609"/>
    <lineage>
        <taxon>Bacteria</taxon>
        <taxon>Bacillati</taxon>
        <taxon>Actinomycetota</taxon>
        <taxon>Actinomycetes</taxon>
        <taxon>Mycobacteriales</taxon>
        <taxon>Mycobacteriaceae</taxon>
        <taxon>Mycobacterium</taxon>
    </lineage>
</organism>
<evidence type="ECO:0000313" key="2">
    <source>
        <dbReference type="Proteomes" id="UP000198875"/>
    </source>
</evidence>
<dbReference type="EMBL" id="CSTD01000001">
    <property type="protein sequence ID" value="CPR09755.1"/>
    <property type="molecule type" value="Genomic_DNA"/>
</dbReference>
<gene>
    <name evidence="1" type="ORF">BN971_01618</name>
</gene>
<proteinExistence type="predicted"/>
<accession>A0A0U0W6C7</accession>